<dbReference type="GO" id="GO:0009002">
    <property type="term" value="F:serine-type D-Ala-D-Ala carboxypeptidase activity"/>
    <property type="evidence" value="ECO:0007669"/>
    <property type="project" value="UniProtKB-EC"/>
</dbReference>
<dbReference type="AlphaFoldDB" id="A0A125NUQ9"/>
<feature type="region of interest" description="Disordered" evidence="10">
    <location>
        <begin position="289"/>
        <end position="369"/>
    </location>
</feature>
<dbReference type="RefSeq" id="WP_068461999.1">
    <property type="nucleotide sequence ID" value="NZ_LMTR01000065.1"/>
</dbReference>
<evidence type="ECO:0000256" key="9">
    <source>
        <dbReference type="RuleBase" id="RU004016"/>
    </source>
</evidence>
<dbReference type="SUPFAM" id="SSF56601">
    <property type="entry name" value="beta-lactamase/transpeptidase-like"/>
    <property type="match status" value="1"/>
</dbReference>
<dbReference type="Pfam" id="PF00768">
    <property type="entry name" value="Peptidase_S11"/>
    <property type="match status" value="1"/>
</dbReference>
<organism evidence="13 14">
    <name type="scientific">Hyphomicrobium sulfonivorans</name>
    <dbReference type="NCBI Taxonomy" id="121290"/>
    <lineage>
        <taxon>Bacteria</taxon>
        <taxon>Pseudomonadati</taxon>
        <taxon>Pseudomonadota</taxon>
        <taxon>Alphaproteobacteria</taxon>
        <taxon>Hyphomicrobiales</taxon>
        <taxon>Hyphomicrobiaceae</taxon>
        <taxon>Hyphomicrobium</taxon>
    </lineage>
</organism>
<dbReference type="InterPro" id="IPR018044">
    <property type="entry name" value="Peptidase_S11"/>
</dbReference>
<evidence type="ECO:0000256" key="5">
    <source>
        <dbReference type="ARBA" id="ARBA00022984"/>
    </source>
</evidence>
<keyword evidence="6" id="KW-0961">Cell wall biogenesis/degradation</keyword>
<keyword evidence="2 11" id="KW-0732">Signal</keyword>
<dbReference type="GO" id="GO:0006508">
    <property type="term" value="P:proteolysis"/>
    <property type="evidence" value="ECO:0007669"/>
    <property type="project" value="InterPro"/>
</dbReference>
<evidence type="ECO:0000256" key="10">
    <source>
        <dbReference type="SAM" id="MobiDB-lite"/>
    </source>
</evidence>
<dbReference type="Proteomes" id="UP000059074">
    <property type="component" value="Unassembled WGS sequence"/>
</dbReference>
<dbReference type="PANTHER" id="PTHR21581">
    <property type="entry name" value="D-ALANYL-D-ALANINE CARBOXYPEPTIDASE"/>
    <property type="match status" value="1"/>
</dbReference>
<dbReference type="GO" id="GO:0009252">
    <property type="term" value="P:peptidoglycan biosynthetic process"/>
    <property type="evidence" value="ECO:0007669"/>
    <property type="project" value="UniProtKB-KW"/>
</dbReference>
<dbReference type="InterPro" id="IPR001967">
    <property type="entry name" value="Peptidase_S11_N"/>
</dbReference>
<evidence type="ECO:0000313" key="14">
    <source>
        <dbReference type="Proteomes" id="UP000059074"/>
    </source>
</evidence>
<evidence type="ECO:0000256" key="4">
    <source>
        <dbReference type="ARBA" id="ARBA00022960"/>
    </source>
</evidence>
<feature type="active site" description="Proton acceptor" evidence="7">
    <location>
        <position position="53"/>
    </location>
</feature>
<protein>
    <submittedName>
        <fullName evidence="13">D-alanyl-D-alanine carboxypeptidase</fullName>
        <ecNumber evidence="13">3.4.16.4</ecNumber>
    </submittedName>
</protein>
<evidence type="ECO:0000256" key="1">
    <source>
        <dbReference type="ARBA" id="ARBA00007164"/>
    </source>
</evidence>
<evidence type="ECO:0000256" key="6">
    <source>
        <dbReference type="ARBA" id="ARBA00023316"/>
    </source>
</evidence>
<comment type="similarity">
    <text evidence="1 9">Belongs to the peptidase S11 family.</text>
</comment>
<dbReference type="PATRIC" id="fig|121290.4.peg.3371"/>
<keyword evidence="14" id="KW-1185">Reference proteome</keyword>
<dbReference type="STRING" id="121290.APY04_1973"/>
<keyword evidence="13" id="KW-0645">Protease</keyword>
<dbReference type="GO" id="GO:0008360">
    <property type="term" value="P:regulation of cell shape"/>
    <property type="evidence" value="ECO:0007669"/>
    <property type="project" value="UniProtKB-KW"/>
</dbReference>
<feature type="compositionally biased region" description="Basic and acidic residues" evidence="10">
    <location>
        <begin position="312"/>
        <end position="332"/>
    </location>
</feature>
<keyword evidence="4" id="KW-0133">Cell shape</keyword>
<proteinExistence type="inferred from homology"/>
<comment type="caution">
    <text evidence="13">The sequence shown here is derived from an EMBL/GenBank/DDBJ whole genome shotgun (WGS) entry which is preliminary data.</text>
</comment>
<feature type="chain" id="PRO_5007178220" evidence="11">
    <location>
        <begin position="24"/>
        <end position="369"/>
    </location>
</feature>
<evidence type="ECO:0000256" key="3">
    <source>
        <dbReference type="ARBA" id="ARBA00022801"/>
    </source>
</evidence>
<dbReference type="Gene3D" id="3.40.710.10">
    <property type="entry name" value="DD-peptidase/beta-lactamase superfamily"/>
    <property type="match status" value="1"/>
</dbReference>
<reference evidence="13 14" key="1">
    <citation type="submission" date="2015-10" db="EMBL/GenBank/DDBJ databases">
        <title>Transcriptomic analysis of a linuron degrading triple-species bacterial consortium.</title>
        <authorList>
            <person name="Albers P."/>
        </authorList>
    </citation>
    <scope>NUCLEOTIDE SEQUENCE [LARGE SCALE GENOMIC DNA]</scope>
    <source>
        <strain evidence="13 14">WDL6</strain>
    </source>
</reference>
<evidence type="ECO:0000256" key="8">
    <source>
        <dbReference type="PIRSR" id="PIRSR618044-2"/>
    </source>
</evidence>
<feature type="signal peptide" evidence="11">
    <location>
        <begin position="1"/>
        <end position="23"/>
    </location>
</feature>
<evidence type="ECO:0000256" key="2">
    <source>
        <dbReference type="ARBA" id="ARBA00022729"/>
    </source>
</evidence>
<sequence length="369" mass="39132">MRSGTAFVALMLIAMFASRPATAAPALVVEHTNSKVLYAEAADDLWHPASLTKIMTAYLVFGAIKEGKLTLKSRVTCSADAHVQPPSKIGLAVGGQLTVDKALESLIVKSANDVAVMLAEAVAGSTVAFVAKMNATAHRLGMSRTTFVNPNGLPAPGQVTTARDLAKLTRAVIDEFPEHAHYWGMSEMRLGKQRLTSHNGLLQSFDGADGFKTGFICDSGFNVVASATRDGRRIIAVVLGDVTSAERNIRAASLLEHGFQQPGWKQLFNSTTIDNMPLAPAVPVRSVRKDVTSWGCNPPPAKKRKPKPATVKAKDDGKKKEAKRAPRGDGGEPRPAPVTVEVETGSGDTSAIQLRGTMPPPAAAFQAPH</sequence>
<dbReference type="InterPro" id="IPR012338">
    <property type="entry name" value="Beta-lactam/transpept-like"/>
</dbReference>
<dbReference type="EC" id="3.4.16.4" evidence="13"/>
<evidence type="ECO:0000256" key="11">
    <source>
        <dbReference type="SAM" id="SignalP"/>
    </source>
</evidence>
<evidence type="ECO:0000259" key="12">
    <source>
        <dbReference type="Pfam" id="PF00768"/>
    </source>
</evidence>
<keyword evidence="3 13" id="KW-0378">Hydrolase</keyword>
<dbReference type="EMBL" id="LMTR01000065">
    <property type="protein sequence ID" value="KWT67408.1"/>
    <property type="molecule type" value="Genomic_DNA"/>
</dbReference>
<feature type="binding site" evidence="8">
    <location>
        <position position="212"/>
    </location>
    <ligand>
        <name>substrate</name>
    </ligand>
</feature>
<keyword evidence="5" id="KW-0573">Peptidoglycan synthesis</keyword>
<gene>
    <name evidence="13" type="ORF">APY04_1973</name>
</gene>
<evidence type="ECO:0000256" key="7">
    <source>
        <dbReference type="PIRSR" id="PIRSR618044-1"/>
    </source>
</evidence>
<name>A0A125NUQ9_HYPSL</name>
<keyword evidence="13" id="KW-0121">Carboxypeptidase</keyword>
<dbReference type="PRINTS" id="PR00725">
    <property type="entry name" value="DADACBPTASE1"/>
</dbReference>
<evidence type="ECO:0000313" key="13">
    <source>
        <dbReference type="EMBL" id="KWT67408.1"/>
    </source>
</evidence>
<feature type="active site" evidence="7">
    <location>
        <position position="110"/>
    </location>
</feature>
<dbReference type="PANTHER" id="PTHR21581:SF6">
    <property type="entry name" value="TRAFFICKING PROTEIN PARTICLE COMPLEX SUBUNIT 12"/>
    <property type="match status" value="1"/>
</dbReference>
<feature type="domain" description="Peptidase S11 D-alanyl-D-alanine carboxypeptidase A N-terminal" evidence="12">
    <location>
        <begin position="22"/>
        <end position="241"/>
    </location>
</feature>
<dbReference type="GO" id="GO:0071555">
    <property type="term" value="P:cell wall organization"/>
    <property type="evidence" value="ECO:0007669"/>
    <property type="project" value="UniProtKB-KW"/>
</dbReference>
<accession>A0A125NUQ9</accession>
<feature type="active site" description="Acyl-ester intermediate" evidence="7">
    <location>
        <position position="50"/>
    </location>
</feature>